<dbReference type="RefSeq" id="WP_071316174.1">
    <property type="nucleotide sequence ID" value="NZ_CP063356.2"/>
</dbReference>
<organism evidence="1 3">
    <name type="scientific">Anaerobacillus isosaccharinicus</name>
    <dbReference type="NCBI Taxonomy" id="1532552"/>
    <lineage>
        <taxon>Bacteria</taxon>
        <taxon>Bacillati</taxon>
        <taxon>Bacillota</taxon>
        <taxon>Bacilli</taxon>
        <taxon>Bacillales</taxon>
        <taxon>Bacillaceae</taxon>
        <taxon>Anaerobacillus</taxon>
    </lineage>
</organism>
<reference evidence="2" key="4">
    <citation type="submission" date="2020-10" db="EMBL/GenBank/DDBJ databases">
        <authorList>
            <person name="Bassil N.M."/>
            <person name="Lloyd J.R."/>
        </authorList>
    </citation>
    <scope>NUCLEOTIDE SEQUENCE</scope>
    <source>
        <strain evidence="2">NB2006</strain>
    </source>
</reference>
<dbReference type="OrthoDB" id="9803188at2"/>
<dbReference type="KEGG" id="aia:AWH56_010790"/>
<reference evidence="1 3" key="1">
    <citation type="submission" date="2016-10" db="EMBL/GenBank/DDBJ databases">
        <title>Draft genome sequences of four alkaliphilic bacteria belonging to the Anaerobacillus genus.</title>
        <authorList>
            <person name="Bassil N.M."/>
            <person name="Lloyd J.R."/>
        </authorList>
    </citation>
    <scope>NUCLEOTIDE SEQUENCE [LARGE SCALE GENOMIC DNA]</scope>
    <source>
        <strain evidence="1 3">NB2006</strain>
    </source>
</reference>
<reference evidence="2 3" key="2">
    <citation type="journal article" date="2017" name="Genome Announc.">
        <title>Draft Genome Sequences of Four Alkaliphilic Bacteria Belonging to the Anaerobacillus Genus.</title>
        <authorList>
            <person name="Bassil N.M."/>
            <person name="Lloyd J.R."/>
        </authorList>
    </citation>
    <scope>NUCLEOTIDE SEQUENCE [LARGE SCALE GENOMIC DNA]</scope>
    <source>
        <strain evidence="2 3">NB2006</strain>
    </source>
</reference>
<gene>
    <name evidence="2" type="ORF">AWH56_010790</name>
    <name evidence="1" type="ORF">AWH56_05515</name>
</gene>
<dbReference type="AlphaFoldDB" id="A0A1S2MDE9"/>
<evidence type="ECO:0000313" key="2">
    <source>
        <dbReference type="EMBL" id="QOY38002.1"/>
    </source>
</evidence>
<dbReference type="EMBL" id="CP063356">
    <property type="protein sequence ID" value="QOY38002.1"/>
    <property type="molecule type" value="Genomic_DNA"/>
</dbReference>
<evidence type="ECO:0000313" key="1">
    <source>
        <dbReference type="EMBL" id="OIJ22594.1"/>
    </source>
</evidence>
<proteinExistence type="predicted"/>
<accession>A0A1S2MDE9</accession>
<protein>
    <submittedName>
        <fullName evidence="1">Uncharacterized protein</fullName>
    </submittedName>
</protein>
<keyword evidence="3" id="KW-1185">Reference proteome</keyword>
<dbReference type="Proteomes" id="UP000180175">
    <property type="component" value="Chromosome"/>
</dbReference>
<evidence type="ECO:0000313" key="3">
    <source>
        <dbReference type="Proteomes" id="UP000180175"/>
    </source>
</evidence>
<dbReference type="EMBL" id="LQXD01000044">
    <property type="protein sequence ID" value="OIJ22594.1"/>
    <property type="molecule type" value="Genomic_DNA"/>
</dbReference>
<sequence>MTQKIEEKTNQITPPNFTRYFIDNIPARTSGINEANNNISDINTNIPIISAKNGKVTIISLSKHFKKVFKDLRIHDLRHYVEL</sequence>
<reference evidence="2 3" key="3">
    <citation type="journal article" date="2019" name="Int. J. Syst. Evol. Microbiol.">
        <title>Anaerobacillus isosaccharinicus sp. nov., an alkaliphilic bacterium which degrades isosaccharinic acid.</title>
        <authorList>
            <person name="Bassil N.M."/>
            <person name="Lloyd J.R."/>
        </authorList>
    </citation>
    <scope>NUCLEOTIDE SEQUENCE [LARGE SCALE GENOMIC DNA]</scope>
    <source>
        <strain evidence="2 3">NB2006</strain>
    </source>
</reference>
<name>A0A1S2MDE9_9BACI</name>